<dbReference type="NCBIfam" id="TIGR01549">
    <property type="entry name" value="HAD-SF-IA-v1"/>
    <property type="match status" value="1"/>
</dbReference>
<keyword evidence="6" id="KW-1185">Reference proteome</keyword>
<dbReference type="OrthoDB" id="9792518at2"/>
<dbReference type="InterPro" id="IPR023214">
    <property type="entry name" value="HAD_sf"/>
</dbReference>
<evidence type="ECO:0000256" key="2">
    <source>
        <dbReference type="ARBA" id="ARBA00004818"/>
    </source>
</evidence>
<dbReference type="RefSeq" id="WP_091376150.1">
    <property type="nucleotide sequence ID" value="NZ_LT629740.1"/>
</dbReference>
<dbReference type="AlphaFoldDB" id="A0A1H2AQS3"/>
<dbReference type="EC" id="3.1.3.18" evidence="4"/>
<comment type="pathway">
    <text evidence="2">Organic acid metabolism; glycolate biosynthesis; glycolate from 2-phosphoglycolate: step 1/1.</text>
</comment>
<name>A0A1H2AQS3_MUCMA</name>
<dbReference type="Pfam" id="PF13419">
    <property type="entry name" value="HAD_2"/>
    <property type="match status" value="1"/>
</dbReference>
<organism evidence="5 6">
    <name type="scientific">Mucilaginibacter mallensis</name>
    <dbReference type="NCBI Taxonomy" id="652787"/>
    <lineage>
        <taxon>Bacteria</taxon>
        <taxon>Pseudomonadati</taxon>
        <taxon>Bacteroidota</taxon>
        <taxon>Sphingobacteriia</taxon>
        <taxon>Sphingobacteriales</taxon>
        <taxon>Sphingobacteriaceae</taxon>
        <taxon>Mucilaginibacter</taxon>
    </lineage>
</organism>
<comment type="catalytic activity">
    <reaction evidence="1">
        <text>2-phosphoglycolate + H2O = glycolate + phosphate</text>
        <dbReference type="Rhea" id="RHEA:14369"/>
        <dbReference type="ChEBI" id="CHEBI:15377"/>
        <dbReference type="ChEBI" id="CHEBI:29805"/>
        <dbReference type="ChEBI" id="CHEBI:43474"/>
        <dbReference type="ChEBI" id="CHEBI:58033"/>
        <dbReference type="EC" id="3.1.3.18"/>
    </reaction>
</comment>
<reference evidence="5 6" key="1">
    <citation type="submission" date="2016-10" db="EMBL/GenBank/DDBJ databases">
        <authorList>
            <person name="de Groot N.N."/>
        </authorList>
    </citation>
    <scope>NUCLEOTIDE SEQUENCE [LARGE SCALE GENOMIC DNA]</scope>
    <source>
        <strain evidence="5 6">MP1X4</strain>
    </source>
</reference>
<protein>
    <recommendedName>
        <fullName evidence="4">phosphoglycolate phosphatase</fullName>
        <ecNumber evidence="4">3.1.3.18</ecNumber>
    </recommendedName>
</protein>
<dbReference type="GO" id="GO:0008967">
    <property type="term" value="F:phosphoglycolate phosphatase activity"/>
    <property type="evidence" value="ECO:0007669"/>
    <property type="project" value="UniProtKB-EC"/>
</dbReference>
<dbReference type="Gene3D" id="3.40.50.1000">
    <property type="entry name" value="HAD superfamily/HAD-like"/>
    <property type="match status" value="1"/>
</dbReference>
<dbReference type="InterPro" id="IPR006439">
    <property type="entry name" value="HAD-SF_hydro_IA"/>
</dbReference>
<dbReference type="GO" id="GO:0006281">
    <property type="term" value="P:DNA repair"/>
    <property type="evidence" value="ECO:0007669"/>
    <property type="project" value="TreeGrafter"/>
</dbReference>
<dbReference type="Gene3D" id="1.10.150.240">
    <property type="entry name" value="Putative phosphatase, domain 2"/>
    <property type="match status" value="1"/>
</dbReference>
<sequence>MNNSLNNKFDSIIFDLDGTLWDSTANVAVAWQAAKNEVDYIDLDFTQETIRSITGMTYKAIFEKLLPLVSDEQRNAFKSIAGVKEIEILQRNGGHLYPQLEETLAYLVAKYKLFVVSNCQNDYIETFLEFSQLGHYFSGHQCYGTKSRPKAENIKDIVNDHQLTAPVYVGDTMGDYESSTKAGVPFIFASYGFGVVETGQIATINTLSDLVELL</sequence>
<dbReference type="InterPro" id="IPR023198">
    <property type="entry name" value="PGP-like_dom2"/>
</dbReference>
<evidence type="ECO:0000256" key="3">
    <source>
        <dbReference type="ARBA" id="ARBA00006171"/>
    </source>
</evidence>
<evidence type="ECO:0000313" key="5">
    <source>
        <dbReference type="EMBL" id="SDT47896.1"/>
    </source>
</evidence>
<dbReference type="SUPFAM" id="SSF56784">
    <property type="entry name" value="HAD-like"/>
    <property type="match status" value="1"/>
</dbReference>
<dbReference type="PANTHER" id="PTHR43434:SF1">
    <property type="entry name" value="PHOSPHOGLYCOLATE PHOSPHATASE"/>
    <property type="match status" value="1"/>
</dbReference>
<dbReference type="SFLD" id="SFLDG01129">
    <property type="entry name" value="C1.5:_HAD__Beta-PGM__Phosphata"/>
    <property type="match status" value="1"/>
</dbReference>
<evidence type="ECO:0000256" key="4">
    <source>
        <dbReference type="ARBA" id="ARBA00013078"/>
    </source>
</evidence>
<evidence type="ECO:0000313" key="6">
    <source>
        <dbReference type="Proteomes" id="UP000199679"/>
    </source>
</evidence>
<dbReference type="Proteomes" id="UP000199679">
    <property type="component" value="Chromosome I"/>
</dbReference>
<dbReference type="InterPro" id="IPR041492">
    <property type="entry name" value="HAD_2"/>
</dbReference>
<dbReference type="SFLD" id="SFLDS00003">
    <property type="entry name" value="Haloacid_Dehalogenase"/>
    <property type="match status" value="1"/>
</dbReference>
<dbReference type="InterPro" id="IPR036412">
    <property type="entry name" value="HAD-like_sf"/>
</dbReference>
<evidence type="ECO:0000256" key="1">
    <source>
        <dbReference type="ARBA" id="ARBA00000830"/>
    </source>
</evidence>
<comment type="similarity">
    <text evidence="3">Belongs to the HAD-like hydrolase superfamily. CbbY/CbbZ/Gph/YieH family.</text>
</comment>
<dbReference type="PANTHER" id="PTHR43434">
    <property type="entry name" value="PHOSPHOGLYCOLATE PHOSPHATASE"/>
    <property type="match status" value="1"/>
</dbReference>
<gene>
    <name evidence="5" type="ORF">SAMN05216490_3645</name>
</gene>
<accession>A0A1H2AQS3</accession>
<dbReference type="InterPro" id="IPR050155">
    <property type="entry name" value="HAD-like_hydrolase_sf"/>
</dbReference>
<proteinExistence type="inferred from homology"/>
<dbReference type="EMBL" id="LT629740">
    <property type="protein sequence ID" value="SDT47896.1"/>
    <property type="molecule type" value="Genomic_DNA"/>
</dbReference>
<dbReference type="STRING" id="652787.SAMN05216490_3645"/>